<name>A0A9W4WW11_9GLOM</name>
<keyword evidence="1" id="KW-0472">Membrane</keyword>
<reference evidence="2" key="1">
    <citation type="submission" date="2022-08" db="EMBL/GenBank/DDBJ databases">
        <authorList>
            <person name="Kallberg Y."/>
            <person name="Tangrot J."/>
            <person name="Rosling A."/>
        </authorList>
    </citation>
    <scope>NUCLEOTIDE SEQUENCE</scope>
    <source>
        <strain evidence="2">Wild A</strain>
    </source>
</reference>
<evidence type="ECO:0000256" key="1">
    <source>
        <dbReference type="SAM" id="Phobius"/>
    </source>
</evidence>
<evidence type="ECO:0000313" key="3">
    <source>
        <dbReference type="Proteomes" id="UP001153678"/>
    </source>
</evidence>
<organism evidence="2 3">
    <name type="scientific">Funneliformis geosporum</name>
    <dbReference type="NCBI Taxonomy" id="1117311"/>
    <lineage>
        <taxon>Eukaryota</taxon>
        <taxon>Fungi</taxon>
        <taxon>Fungi incertae sedis</taxon>
        <taxon>Mucoromycota</taxon>
        <taxon>Glomeromycotina</taxon>
        <taxon>Glomeromycetes</taxon>
        <taxon>Glomerales</taxon>
        <taxon>Glomeraceae</taxon>
        <taxon>Funneliformis</taxon>
    </lineage>
</organism>
<accession>A0A9W4WW11</accession>
<gene>
    <name evidence="2" type="ORF">FWILDA_LOCUS10985</name>
</gene>
<protein>
    <submittedName>
        <fullName evidence="2">15549_t:CDS:1</fullName>
    </submittedName>
</protein>
<dbReference type="AlphaFoldDB" id="A0A9W4WW11"/>
<sequence length="154" mass="17514">MTPRIIEKKESKSGSRRIENIDVAQLEYTATTMFTYGTIAISVFHPKTGRQEISRFRTELATDKIKSETNPENPNSIPVMDNLTKFKQRQAKTEQINHANTVQNLSTSLQAIQPTDNKNTRLITYALVGTVIAGLVVYHYVKQHEKKEVYSELS</sequence>
<comment type="caution">
    <text evidence="2">The sequence shown here is derived from an EMBL/GenBank/DDBJ whole genome shotgun (WGS) entry which is preliminary data.</text>
</comment>
<dbReference type="OrthoDB" id="10627041at2759"/>
<keyword evidence="1" id="KW-1133">Transmembrane helix</keyword>
<keyword evidence="1" id="KW-0812">Transmembrane</keyword>
<feature type="transmembrane region" description="Helical" evidence="1">
    <location>
        <begin position="122"/>
        <end position="141"/>
    </location>
</feature>
<proteinExistence type="predicted"/>
<dbReference type="Proteomes" id="UP001153678">
    <property type="component" value="Unassembled WGS sequence"/>
</dbReference>
<keyword evidence="3" id="KW-1185">Reference proteome</keyword>
<dbReference type="EMBL" id="CAMKVN010002979">
    <property type="protein sequence ID" value="CAI2183251.1"/>
    <property type="molecule type" value="Genomic_DNA"/>
</dbReference>
<evidence type="ECO:0000313" key="2">
    <source>
        <dbReference type="EMBL" id="CAI2183251.1"/>
    </source>
</evidence>